<feature type="region of interest" description="Disordered" evidence="5">
    <location>
        <begin position="49"/>
        <end position="82"/>
    </location>
</feature>
<dbReference type="Proteomes" id="UP000095280">
    <property type="component" value="Unplaced"/>
</dbReference>
<name>A0A1I8FRK9_9PLAT</name>
<dbReference type="SUPFAM" id="SSF56112">
    <property type="entry name" value="Protein kinase-like (PK-like)"/>
    <property type="match status" value="1"/>
</dbReference>
<dbReference type="WBParaSite" id="maker-unitig_43826-snap-gene-0.2-mRNA-1">
    <property type="protein sequence ID" value="maker-unitig_43826-snap-gene-0.2-mRNA-1"/>
    <property type="gene ID" value="maker-unitig_43826-snap-gene-0.2"/>
</dbReference>
<organism evidence="7 8">
    <name type="scientific">Macrostomum lignano</name>
    <dbReference type="NCBI Taxonomy" id="282301"/>
    <lineage>
        <taxon>Eukaryota</taxon>
        <taxon>Metazoa</taxon>
        <taxon>Spiralia</taxon>
        <taxon>Lophotrochozoa</taxon>
        <taxon>Platyhelminthes</taxon>
        <taxon>Rhabditophora</taxon>
        <taxon>Macrostomorpha</taxon>
        <taxon>Macrostomida</taxon>
        <taxon>Macrostomidae</taxon>
        <taxon>Macrostomum</taxon>
    </lineage>
</organism>
<dbReference type="PANTHER" id="PTHR48016">
    <property type="entry name" value="MAP KINASE KINASE KINASE SSK2-RELATED-RELATED"/>
    <property type="match status" value="1"/>
</dbReference>
<feature type="compositionally biased region" description="Low complexity" evidence="5">
    <location>
        <begin position="342"/>
        <end position="352"/>
    </location>
</feature>
<evidence type="ECO:0000313" key="7">
    <source>
        <dbReference type="Proteomes" id="UP000095280"/>
    </source>
</evidence>
<accession>A0A1I8FRK9</accession>
<keyword evidence="4" id="KW-0067">ATP-binding</keyword>
<dbReference type="InterPro" id="IPR036770">
    <property type="entry name" value="Ankyrin_rpt-contain_sf"/>
</dbReference>
<dbReference type="InterPro" id="IPR011009">
    <property type="entry name" value="Kinase-like_dom_sf"/>
</dbReference>
<protein>
    <submittedName>
        <fullName evidence="8">Protein kinase domain-containing protein</fullName>
    </submittedName>
</protein>
<dbReference type="Gene3D" id="1.10.510.10">
    <property type="entry name" value="Transferase(Phosphotransferase) domain 1"/>
    <property type="match status" value="1"/>
</dbReference>
<dbReference type="PROSITE" id="PS50011">
    <property type="entry name" value="PROTEIN_KINASE_DOM"/>
    <property type="match status" value="1"/>
</dbReference>
<dbReference type="Gene3D" id="1.25.40.20">
    <property type="entry name" value="Ankyrin repeat-containing domain"/>
    <property type="match status" value="1"/>
</dbReference>
<dbReference type="PANTHER" id="PTHR48016:SF56">
    <property type="entry name" value="MAPKK KINASE"/>
    <property type="match status" value="1"/>
</dbReference>
<reference evidence="8" key="1">
    <citation type="submission" date="2016-11" db="UniProtKB">
        <authorList>
            <consortium name="WormBaseParasite"/>
        </authorList>
    </citation>
    <scope>IDENTIFICATION</scope>
</reference>
<evidence type="ECO:0000259" key="6">
    <source>
        <dbReference type="PROSITE" id="PS50011"/>
    </source>
</evidence>
<evidence type="ECO:0000256" key="2">
    <source>
        <dbReference type="ARBA" id="ARBA00022741"/>
    </source>
</evidence>
<feature type="domain" description="Protein kinase" evidence="6">
    <location>
        <begin position="440"/>
        <end position="752"/>
    </location>
</feature>
<dbReference type="PROSITE" id="PS00108">
    <property type="entry name" value="PROTEIN_KINASE_ST"/>
    <property type="match status" value="1"/>
</dbReference>
<evidence type="ECO:0000256" key="4">
    <source>
        <dbReference type="ARBA" id="ARBA00022840"/>
    </source>
</evidence>
<dbReference type="AlphaFoldDB" id="A0A1I8FRK9"/>
<keyword evidence="7" id="KW-1185">Reference proteome</keyword>
<dbReference type="Pfam" id="PF00069">
    <property type="entry name" value="Pkinase"/>
    <property type="match status" value="1"/>
</dbReference>
<dbReference type="InterPro" id="IPR050538">
    <property type="entry name" value="MAP_kinase_kinase_kinase"/>
</dbReference>
<keyword evidence="3" id="KW-0418">Kinase</keyword>
<evidence type="ECO:0000313" key="8">
    <source>
        <dbReference type="WBParaSite" id="maker-unitig_43826-snap-gene-0.2-mRNA-1"/>
    </source>
</evidence>
<dbReference type="SMART" id="SM00220">
    <property type="entry name" value="S_TKc"/>
    <property type="match status" value="1"/>
</dbReference>
<dbReference type="GO" id="GO:0005524">
    <property type="term" value="F:ATP binding"/>
    <property type="evidence" value="ECO:0007669"/>
    <property type="project" value="UniProtKB-KW"/>
</dbReference>
<feature type="compositionally biased region" description="Acidic residues" evidence="5">
    <location>
        <begin position="322"/>
        <end position="341"/>
    </location>
</feature>
<feature type="region of interest" description="Disordered" evidence="5">
    <location>
        <begin position="301"/>
        <end position="405"/>
    </location>
</feature>
<keyword evidence="2" id="KW-0547">Nucleotide-binding</keyword>
<feature type="region of interest" description="Disordered" evidence="5">
    <location>
        <begin position="472"/>
        <end position="495"/>
    </location>
</feature>
<dbReference type="InterPro" id="IPR000719">
    <property type="entry name" value="Prot_kinase_dom"/>
</dbReference>
<dbReference type="GO" id="GO:0004672">
    <property type="term" value="F:protein kinase activity"/>
    <property type="evidence" value="ECO:0007669"/>
    <property type="project" value="InterPro"/>
</dbReference>
<dbReference type="InterPro" id="IPR008271">
    <property type="entry name" value="Ser/Thr_kinase_AS"/>
</dbReference>
<proteinExistence type="predicted"/>
<sequence length="752" mass="79551">RSGERRDGCPAATGSAVAGGAEELAGKAERGRKYSDSAKVAVAYPIERRSKAEYGESEQKRQRDAEADPALRPSRTCWPSPRSARQQALFRCVAQNDLGRVGELLRQSHVDNDAADARGLGQLADMIRLLLKAGASWTTRQRVREPRRCTSRPGRTPRAAVAPSLTLRGKCSTLSSADPADAVRRAGHRQSASSSCGPGRTRTCSGTRYIPPCTWPASGPPGLRSACWWSSEPAGHCGQPAGGLPHSFTLAARLGHVEMLRLLATRGATVAASGSASHRAAGGRAVQQDEAASFLSKLQKDRPPELPSASRWQHPASTISDSDTDTDESDTSEYDDTDSSSDLDTAATVSADGTLAPSRAAPAEEAVVATGDWRSDSPGKLRRRKAGVGVQHSRSTPSCPDDPSWPLLTPQLPLLTPSCPSPAHASKPATAVQLQTVDPKLAQNNVDASNPGPSLLPKRQTKYRTIRSSRICRNNGASEDDSPPELAKKFRAPSPPAAGRAVAEALRRPGQAAANQFVAVKVVKLSANAQPSAASALLEDDRDHQGNFCIFTELLSGNSLAGILEEYGVFSEDGIANFARQICSALDYIHTRSPPVLHWDLKCSNVMLTNEGVIKLIDFGLAKEIAASMAANATEVVGTPCFISPPEILDGGQLHGQVGHLVAGLQPSSRWPPGRRTNATREHQAVMFAICNKPMPRLAAKMSKSLHAFYGACVQKVPTARPSAAGPAGPPDGGGAAPPTQQFELPSCPCHP</sequence>
<feature type="compositionally biased region" description="Basic and acidic residues" evidence="5">
    <location>
        <begin position="49"/>
        <end position="66"/>
    </location>
</feature>
<feature type="region of interest" description="Disordered" evidence="5">
    <location>
        <begin position="720"/>
        <end position="752"/>
    </location>
</feature>
<evidence type="ECO:0000256" key="3">
    <source>
        <dbReference type="ARBA" id="ARBA00022777"/>
    </source>
</evidence>
<evidence type="ECO:0000256" key="5">
    <source>
        <dbReference type="SAM" id="MobiDB-lite"/>
    </source>
</evidence>
<evidence type="ECO:0000256" key="1">
    <source>
        <dbReference type="ARBA" id="ARBA00022679"/>
    </source>
</evidence>
<keyword evidence="1" id="KW-0808">Transferase</keyword>